<dbReference type="CDD" id="cd24146">
    <property type="entry name" value="nat-AmDH_N_like"/>
    <property type="match status" value="1"/>
</dbReference>
<dbReference type="SUPFAM" id="SSF51735">
    <property type="entry name" value="NAD(P)-binding Rossmann-fold domains"/>
    <property type="match status" value="1"/>
</dbReference>
<dbReference type="EMBL" id="MVIE01000004">
    <property type="protein sequence ID" value="ORB45598.1"/>
    <property type="molecule type" value="Genomic_DNA"/>
</dbReference>
<dbReference type="Pfam" id="PF19328">
    <property type="entry name" value="DAP_DH_C"/>
    <property type="match status" value="1"/>
</dbReference>
<gene>
    <name evidence="2" type="ORF">BST39_04690</name>
</gene>
<reference evidence="2 3" key="1">
    <citation type="submission" date="2017-02" db="EMBL/GenBank/DDBJ databases">
        <title>The new phylogeny of genus Mycobacterium.</title>
        <authorList>
            <person name="Tortoli E."/>
            <person name="Trovato A."/>
            <person name="Cirillo D.M."/>
        </authorList>
    </citation>
    <scope>NUCLEOTIDE SEQUENCE [LARGE SCALE GENOMIC DNA]</scope>
    <source>
        <strain evidence="2 3">DSM 45000</strain>
    </source>
</reference>
<proteinExistence type="predicted"/>
<dbReference type="AlphaFoldDB" id="A0A1X0IGF1"/>
<feature type="domain" description="2,4-diaminopentanoate dehydrogenase C-terminal" evidence="1">
    <location>
        <begin position="206"/>
        <end position="344"/>
    </location>
</feature>
<dbReference type="Gene3D" id="3.40.50.720">
    <property type="entry name" value="NAD(P)-binding Rossmann-like Domain"/>
    <property type="match status" value="1"/>
</dbReference>
<dbReference type="STRING" id="590652.BST39_04690"/>
<dbReference type="InterPro" id="IPR036291">
    <property type="entry name" value="NAD(P)-bd_dom_sf"/>
</dbReference>
<organism evidence="2 3">
    <name type="scientific">Mycobacterium paraseoulense</name>
    <dbReference type="NCBI Taxonomy" id="590652"/>
    <lineage>
        <taxon>Bacteria</taxon>
        <taxon>Bacillati</taxon>
        <taxon>Actinomycetota</taxon>
        <taxon>Actinomycetes</taxon>
        <taxon>Mycobacteriales</taxon>
        <taxon>Mycobacteriaceae</taxon>
        <taxon>Mycobacterium</taxon>
    </lineage>
</organism>
<evidence type="ECO:0000313" key="3">
    <source>
        <dbReference type="Proteomes" id="UP000192513"/>
    </source>
</evidence>
<accession>A0A1X0IGF1</accession>
<name>A0A1X0IGF1_9MYCO</name>
<dbReference type="InterPro" id="IPR045760">
    <property type="entry name" value="DAP_DH_C"/>
</dbReference>
<dbReference type="Proteomes" id="UP000192513">
    <property type="component" value="Unassembled WGS sequence"/>
</dbReference>
<keyword evidence="3" id="KW-1185">Reference proteome</keyword>
<sequence length="357" mass="37729">MRVAHVGTGLTGREALRGILANDRLELTALWVSSEEKIGRDAGELIGVDPVGVAAVGSFDELLATTPDVVSYCANGLGREVEVVAEIARALSAGVNVITISLLGLLYPPAAPENLRKPLEEAAAQGGSTFLSTGLDPGFSSDVLPLALLTMSDEVEHVLVQEIGIYDHYDVEPVIRDIMGFGRPPTYEAPITAGGAFEAFWGPMVRQLADRLGVELDELVGTSDKAVHDEDLNTSVGLMEAGTVVALRVACEGRVAGRAVITAEHITRMAAEVAPEWPTFDGVGESNYRVTITGNPNMRCDLDLGRAGDVWGSVSGTAMRLVNLIGEMPNARSGLISALELPLVPSRHVVTAQRVSQ</sequence>
<evidence type="ECO:0000259" key="1">
    <source>
        <dbReference type="Pfam" id="PF19328"/>
    </source>
</evidence>
<protein>
    <recommendedName>
        <fullName evidence="1">2,4-diaminopentanoate dehydrogenase C-terminal domain-containing protein</fullName>
    </recommendedName>
</protein>
<evidence type="ECO:0000313" key="2">
    <source>
        <dbReference type="EMBL" id="ORB45598.1"/>
    </source>
</evidence>
<comment type="caution">
    <text evidence="2">The sequence shown here is derived from an EMBL/GenBank/DDBJ whole genome shotgun (WGS) entry which is preliminary data.</text>
</comment>